<gene>
    <name evidence="5" type="ORF">VQ02_33445</name>
</gene>
<dbReference type="AlphaFoldDB" id="A0A0J6S178"/>
<feature type="region of interest" description="Disordered" evidence="3">
    <location>
        <begin position="147"/>
        <end position="167"/>
    </location>
</feature>
<evidence type="ECO:0000259" key="4">
    <source>
        <dbReference type="Pfam" id="PF03389"/>
    </source>
</evidence>
<feature type="compositionally biased region" description="Basic and acidic residues" evidence="3">
    <location>
        <begin position="157"/>
        <end position="167"/>
    </location>
</feature>
<comment type="caution">
    <text evidence="5">The sequence shown here is derived from an EMBL/GenBank/DDBJ whole genome shotgun (WGS) entry which is preliminary data.</text>
</comment>
<reference evidence="5 6" key="1">
    <citation type="submission" date="2015-03" db="EMBL/GenBank/DDBJ databases">
        <title>Genome sequencing of Methylobacterium variabile DSM 16961.</title>
        <authorList>
            <person name="Chaudhry V."/>
            <person name="Patil P.B."/>
        </authorList>
    </citation>
    <scope>NUCLEOTIDE SEQUENCE [LARGE SCALE GENOMIC DNA]</scope>
    <source>
        <strain evidence="5 6">DSM 16961</strain>
    </source>
</reference>
<sequence>WNAVEAREKRVDSLVALLWFVALPQELSTEDAVALARSFAAALINRWGCAIDLTVRDTGSQNRVGYLLTTTRRFDGTCLGEQIDFVVNAQTRHNRGIGTSQRSDLLVIRSLWADMVNAALAAAGFSARVDHRSLKDQGFDLIPQSHMGSTVARRTRRGEDMDNKTGSVDRDIYNAKQIMEQPDIIRRLLESRGEPFDAQSARRAIDRFVDDAPLREELYQLVIPECEPP</sequence>
<dbReference type="Pfam" id="PF03389">
    <property type="entry name" value="MobA_MobL"/>
    <property type="match status" value="1"/>
</dbReference>
<evidence type="ECO:0000256" key="2">
    <source>
        <dbReference type="ARBA" id="ARBA00022971"/>
    </source>
</evidence>
<evidence type="ECO:0000313" key="5">
    <source>
        <dbReference type="EMBL" id="KMO27293.1"/>
    </source>
</evidence>
<name>A0A0J6S178_9HYPH</name>
<keyword evidence="6" id="KW-1185">Reference proteome</keyword>
<accession>A0A0J6S178</accession>
<dbReference type="Gene3D" id="3.30.930.30">
    <property type="match status" value="1"/>
</dbReference>
<dbReference type="PATRIC" id="fig|298794.3.peg.5471"/>
<feature type="non-terminal residue" evidence="5">
    <location>
        <position position="1"/>
    </location>
</feature>
<keyword evidence="2" id="KW-0184">Conjugation</keyword>
<feature type="domain" description="MobA/MobL protein" evidence="4">
    <location>
        <begin position="1"/>
        <end position="156"/>
    </location>
</feature>
<organism evidence="5 6">
    <name type="scientific">Methylobacterium variabile</name>
    <dbReference type="NCBI Taxonomy" id="298794"/>
    <lineage>
        <taxon>Bacteria</taxon>
        <taxon>Pseudomonadati</taxon>
        <taxon>Pseudomonadota</taxon>
        <taxon>Alphaproteobacteria</taxon>
        <taxon>Hyphomicrobiales</taxon>
        <taxon>Methylobacteriaceae</taxon>
        <taxon>Methylobacterium</taxon>
    </lineage>
</organism>
<evidence type="ECO:0000256" key="3">
    <source>
        <dbReference type="SAM" id="MobiDB-lite"/>
    </source>
</evidence>
<dbReference type="EMBL" id="LABY01000395">
    <property type="protein sequence ID" value="KMO27293.1"/>
    <property type="molecule type" value="Genomic_DNA"/>
</dbReference>
<comment type="similarity">
    <text evidence="1">Belongs to the MobA/MobL family.</text>
</comment>
<evidence type="ECO:0000313" key="6">
    <source>
        <dbReference type="Proteomes" id="UP000035955"/>
    </source>
</evidence>
<protein>
    <recommendedName>
        <fullName evidence="4">MobA/MobL protein domain-containing protein</fullName>
    </recommendedName>
</protein>
<dbReference type="InterPro" id="IPR005053">
    <property type="entry name" value="MobA_MobL"/>
</dbReference>
<evidence type="ECO:0000256" key="1">
    <source>
        <dbReference type="ARBA" id="ARBA00010873"/>
    </source>
</evidence>
<dbReference type="RefSeq" id="WP_048448579.1">
    <property type="nucleotide sequence ID" value="NZ_LABY01000395.1"/>
</dbReference>
<proteinExistence type="inferred from homology"/>
<dbReference type="Proteomes" id="UP000035955">
    <property type="component" value="Unassembled WGS sequence"/>
</dbReference>